<keyword evidence="2" id="KW-1185">Reference proteome</keyword>
<organism evidence="1 2">
    <name type="scientific">Sphingobium nicotianae</name>
    <dbReference type="NCBI Taxonomy" id="2782607"/>
    <lineage>
        <taxon>Bacteria</taxon>
        <taxon>Pseudomonadati</taxon>
        <taxon>Pseudomonadota</taxon>
        <taxon>Alphaproteobacteria</taxon>
        <taxon>Sphingomonadales</taxon>
        <taxon>Sphingomonadaceae</taxon>
        <taxon>Sphingobium</taxon>
    </lineage>
</organism>
<evidence type="ECO:0000313" key="1">
    <source>
        <dbReference type="EMBL" id="MBT2188999.1"/>
    </source>
</evidence>
<protein>
    <submittedName>
        <fullName evidence="1">Uncharacterized protein</fullName>
    </submittedName>
</protein>
<gene>
    <name evidence="1" type="ORF">KK488_18795</name>
</gene>
<dbReference type="AlphaFoldDB" id="A0A9X1IT97"/>
<dbReference type="EMBL" id="JAHGAW010000014">
    <property type="protein sequence ID" value="MBT2188999.1"/>
    <property type="molecule type" value="Genomic_DNA"/>
</dbReference>
<dbReference type="PROSITE" id="PS51257">
    <property type="entry name" value="PROKAR_LIPOPROTEIN"/>
    <property type="match status" value="1"/>
</dbReference>
<proteinExistence type="predicted"/>
<comment type="caution">
    <text evidence="1">The sequence shown here is derived from an EMBL/GenBank/DDBJ whole genome shotgun (WGS) entry which is preliminary data.</text>
</comment>
<name>A0A9X1IT97_9SPHN</name>
<evidence type="ECO:0000313" key="2">
    <source>
        <dbReference type="Proteomes" id="UP001138757"/>
    </source>
</evidence>
<dbReference type="RefSeq" id="WP_214625259.1">
    <property type="nucleotide sequence ID" value="NZ_JAHGAW010000014.1"/>
</dbReference>
<sequence>MRAPASRNRSPAILRPVVPRLICASILTMTASCTSHVHLNAGAAGAPLAAGQAVTIIGIGPDGPAIAARAQDAVIAALGKHGYVLAPDAAARLEIGITDRPASTGIAVIGGAELSAAKGKRFLQSCKERTYRLVLTYYGPASDLPVTRAWAEEHHCRAAIDASIENLADKAVTALTKGSSSETGGRRARD</sequence>
<dbReference type="Proteomes" id="UP001138757">
    <property type="component" value="Unassembled WGS sequence"/>
</dbReference>
<accession>A0A9X1IT97</accession>
<reference evidence="1" key="1">
    <citation type="submission" date="2021-05" db="EMBL/GenBank/DDBJ databases">
        <title>Genome of Sphingobium sp. strain.</title>
        <authorList>
            <person name="Fan R."/>
        </authorList>
    </citation>
    <scope>NUCLEOTIDE SEQUENCE</scope>
    <source>
        <strain evidence="1">H33</strain>
    </source>
</reference>